<gene>
    <name evidence="2" type="ORF">GHA_05514</name>
    <name evidence="3" type="ORF">TML_01469</name>
</gene>
<evidence type="ECO:0000256" key="1">
    <source>
        <dbReference type="SAM" id="SignalP"/>
    </source>
</evidence>
<reference evidence="2" key="1">
    <citation type="submission" date="2020-05" db="EMBL/GenBank/DDBJ databases">
        <authorList>
            <person name="Delgado-Blas J."/>
        </authorList>
    </citation>
    <scope>NUCLEOTIDE SEQUENCE</scope>
    <source>
        <strain evidence="2">BB1459</strain>
        <strain evidence="3">BB1480</strain>
    </source>
</reference>
<dbReference type="Proteomes" id="UP000834503">
    <property type="component" value="Unassembled WGS sequence"/>
</dbReference>
<evidence type="ECO:0000313" key="4">
    <source>
        <dbReference type="Proteomes" id="UP000834503"/>
    </source>
</evidence>
<dbReference type="EMBL" id="CAIIUA010000001">
    <property type="protein sequence ID" value="CAC9184794.1"/>
    <property type="molecule type" value="Genomic_DNA"/>
</dbReference>
<evidence type="ECO:0000313" key="5">
    <source>
        <dbReference type="Proteomes" id="UP000837205"/>
    </source>
</evidence>
<name>A0A9N8CUZ8_9ENTR</name>
<feature type="signal peptide" evidence="1">
    <location>
        <begin position="1"/>
        <end position="21"/>
    </location>
</feature>
<dbReference type="Proteomes" id="UP000837205">
    <property type="component" value="Unassembled WGS sequence"/>
</dbReference>
<keyword evidence="5" id="KW-1185">Reference proteome</keyword>
<keyword evidence="1" id="KW-0732">Signal</keyword>
<organism evidence="2 4">
    <name type="scientific">Citrobacter werkmanii</name>
    <dbReference type="NCBI Taxonomy" id="67827"/>
    <lineage>
        <taxon>Bacteria</taxon>
        <taxon>Pseudomonadati</taxon>
        <taxon>Pseudomonadota</taxon>
        <taxon>Gammaproteobacteria</taxon>
        <taxon>Enterobacterales</taxon>
        <taxon>Enterobacteriaceae</taxon>
        <taxon>Citrobacter</taxon>
        <taxon>Citrobacter freundii complex</taxon>
    </lineage>
</organism>
<protein>
    <recommendedName>
        <fullName evidence="6">SH3 domain-containing protein</fullName>
    </recommendedName>
</protein>
<evidence type="ECO:0008006" key="6">
    <source>
        <dbReference type="Google" id="ProtNLM"/>
    </source>
</evidence>
<evidence type="ECO:0000313" key="2">
    <source>
        <dbReference type="EMBL" id="CAB5607090.1"/>
    </source>
</evidence>
<evidence type="ECO:0000313" key="3">
    <source>
        <dbReference type="EMBL" id="CAC9184794.1"/>
    </source>
</evidence>
<comment type="caution">
    <text evidence="2">The sequence shown here is derived from an EMBL/GenBank/DDBJ whole genome shotgun (WGS) entry which is preliminary data.</text>
</comment>
<feature type="chain" id="PRO_5040302236" description="SH3 domain-containing protein" evidence="1">
    <location>
        <begin position="22"/>
        <end position="266"/>
    </location>
</feature>
<dbReference type="RefSeq" id="WP_069325347.1">
    <property type="nucleotide sequence ID" value="NZ_CAHPQT010000066.1"/>
</dbReference>
<dbReference type="EMBL" id="CAHPQX010000048">
    <property type="protein sequence ID" value="CAB5607090.1"/>
    <property type="molecule type" value="Genomic_DNA"/>
</dbReference>
<accession>A0A9N8CUZ8</accession>
<sequence>MKHLNLNLFLSLSIFAGNSIASTNCKADNSYYSYNPSQEPVPKEATSKGRVYLYSLPNSDCKTSIFIINNDKVLKYRENKEYSFVNFVNKNGAVVDGWVKNEEISPGDEQNNELTYDDFAWTENGQKTVLLGKATPELNKWTKEFGVNLPDPDNHGFNNGFESWTLTIKNEIVTISQSNEIIAKRLGFDDTYVSAITFIDNKYKTTRGIKVGDSWNMVTSKYGMSSHKDTEDGCRFYQYFDMKLSFCLDSSNIVQSISFENYPKKP</sequence>
<proteinExistence type="predicted"/>
<dbReference type="AlphaFoldDB" id="A0A9N8CUZ8"/>